<dbReference type="Pfam" id="PF13372">
    <property type="entry name" value="Alginate_exp"/>
    <property type="match status" value="1"/>
</dbReference>
<evidence type="ECO:0000313" key="2">
    <source>
        <dbReference type="EMBL" id="MBD1366102.1"/>
    </source>
</evidence>
<dbReference type="InterPro" id="IPR025388">
    <property type="entry name" value="Alginate_export_dom"/>
</dbReference>
<comment type="caution">
    <text evidence="2">The sequence shown here is derived from an EMBL/GenBank/DDBJ whole genome shotgun (WGS) entry which is preliminary data.</text>
</comment>
<evidence type="ECO:0000259" key="1">
    <source>
        <dbReference type="Pfam" id="PF13372"/>
    </source>
</evidence>
<protein>
    <submittedName>
        <fullName evidence="2">Alginate export family protein</fullName>
    </submittedName>
</protein>
<reference evidence="2 3" key="1">
    <citation type="submission" date="2020-09" db="EMBL/GenBank/DDBJ databases">
        <title>Novel species of Mucilaginibacter isolated from a glacier on the Tibetan Plateau.</title>
        <authorList>
            <person name="Liu Q."/>
            <person name="Xin Y.-H."/>
        </authorList>
    </citation>
    <scope>NUCLEOTIDE SEQUENCE [LARGE SCALE GENOMIC DNA]</scope>
    <source>
        <strain evidence="2 3">ZT4R22</strain>
    </source>
</reference>
<dbReference type="PROSITE" id="PS51257">
    <property type="entry name" value="PROKAR_LIPOPROTEIN"/>
    <property type="match status" value="1"/>
</dbReference>
<name>A0ABR7WUX6_9SPHI</name>
<dbReference type="EMBL" id="JACWMY010000011">
    <property type="protein sequence ID" value="MBD1366102.1"/>
    <property type="molecule type" value="Genomic_DNA"/>
</dbReference>
<dbReference type="Proteomes" id="UP000606600">
    <property type="component" value="Unassembled WGS sequence"/>
</dbReference>
<feature type="domain" description="Alginate export" evidence="1">
    <location>
        <begin position="31"/>
        <end position="175"/>
    </location>
</feature>
<keyword evidence="3" id="KW-1185">Reference proteome</keyword>
<evidence type="ECO:0000313" key="3">
    <source>
        <dbReference type="Proteomes" id="UP000606600"/>
    </source>
</evidence>
<dbReference type="RefSeq" id="WP_191190763.1">
    <property type="nucleotide sequence ID" value="NZ_JACWMY010000011.1"/>
</dbReference>
<sequence>MYKNVRYKIIIFAVFLIFGCFQITTVRAQFSLVGQLRARAESRNGYGNLVPNGAKNANFISQRTRLNFGYKWDLLTFGVSVQDIRVWGADASTISLADGNRFMLHEGWAELTLANKADTNVRFKLLDMLTLKIGRQELIYDDSRLIGNLDWLQQARQHDMALLKAMHHGWQVDLGVAYNQNTDAAGITNSNYLPGNLPAYIKNSAGTLVPLPAGMLPLATGGSAANNSSKAGTPVFTNPAGTNGATQNYKSFTSLYISKKIDQTKLSILLFNDNFGKYRLDSVGAAATGYVYGRRFAPNGSADTYDYGINRRYTYGLMLSPTIGNASGFGKIAIQAAYYRQSGKDRDEKKMNAYHYTIAATYQKGLFSITPGYDVVSGSSTSDIAAGKNNSFDPLYGTPHKFWGYMDYFYAGTGSPKGGLNNPYLKFKYTANTFALGLDLHSFSLNKDMKKADGTVIGKNLGKEADLLFSYTANKFTNIELGYSLMKGTNSLPFAKAQAVNDATAATFNKTATWAYVMIKFTPDFFYAKPVAIKQ</sequence>
<proteinExistence type="predicted"/>
<organism evidence="2 3">
    <name type="scientific">Mucilaginibacter pankratovii</name>
    <dbReference type="NCBI Taxonomy" id="2772110"/>
    <lineage>
        <taxon>Bacteria</taxon>
        <taxon>Pseudomonadati</taxon>
        <taxon>Bacteroidota</taxon>
        <taxon>Sphingobacteriia</taxon>
        <taxon>Sphingobacteriales</taxon>
        <taxon>Sphingobacteriaceae</taxon>
        <taxon>Mucilaginibacter</taxon>
    </lineage>
</organism>
<gene>
    <name evidence="2" type="ORF">IDJ77_19985</name>
</gene>
<accession>A0ABR7WUX6</accession>